<dbReference type="PROSITE" id="PS00063">
    <property type="entry name" value="ALDOKETO_REDUCTASE_3"/>
    <property type="match status" value="1"/>
</dbReference>
<comment type="similarity">
    <text evidence="1">Belongs to the aldo/keto reductase family.</text>
</comment>
<feature type="site" description="Lowers pKa of active site Tyr" evidence="6">
    <location>
        <position position="81"/>
    </location>
</feature>
<dbReference type="FunFam" id="3.20.20.100:FF:000006">
    <property type="entry name" value="Aldo-keto reductase family 1 member A1"/>
    <property type="match status" value="1"/>
</dbReference>
<evidence type="ECO:0000256" key="6">
    <source>
        <dbReference type="PIRSR" id="PIRSR000097-3"/>
    </source>
</evidence>
<reference evidence="8 9" key="1">
    <citation type="journal article" date="2015" name="Nature">
        <title>rRNA introns, odd ribosomes, and small enigmatic genomes across a large radiation of phyla.</title>
        <authorList>
            <person name="Brown C.T."/>
            <person name="Hug L.A."/>
            <person name="Thomas B.C."/>
            <person name="Sharon I."/>
            <person name="Castelle C.J."/>
            <person name="Singh A."/>
            <person name="Wilkins M.J."/>
            <person name="Williams K.H."/>
            <person name="Banfield J.F."/>
        </authorList>
    </citation>
    <scope>NUCLEOTIDE SEQUENCE [LARGE SCALE GENOMIC DNA]</scope>
</reference>
<evidence type="ECO:0000256" key="5">
    <source>
        <dbReference type="PIRSR" id="PIRSR000097-2"/>
    </source>
</evidence>
<evidence type="ECO:0000256" key="1">
    <source>
        <dbReference type="ARBA" id="ARBA00007905"/>
    </source>
</evidence>
<dbReference type="InterPro" id="IPR020471">
    <property type="entry name" value="AKR"/>
</dbReference>
<dbReference type="GO" id="GO:0016491">
    <property type="term" value="F:oxidoreductase activity"/>
    <property type="evidence" value="ECO:0007669"/>
    <property type="project" value="UniProtKB-KW"/>
</dbReference>
<evidence type="ECO:0000313" key="9">
    <source>
        <dbReference type="Proteomes" id="UP000034543"/>
    </source>
</evidence>
<dbReference type="AlphaFoldDB" id="A0A0G1CE75"/>
<dbReference type="STRING" id="1618436.UV59_C0034G0005"/>
<proteinExistence type="inferred from homology"/>
<dbReference type="Pfam" id="PF00248">
    <property type="entry name" value="Aldo_ket_red"/>
    <property type="match status" value="1"/>
</dbReference>
<dbReference type="InterPro" id="IPR036812">
    <property type="entry name" value="NAD(P)_OxRdtase_dom_sf"/>
</dbReference>
<protein>
    <submittedName>
        <fullName evidence="8">Aldehyde reductase</fullName>
    </submittedName>
</protein>
<dbReference type="PATRIC" id="fig|1618436.3.peg.1339"/>
<dbReference type="PANTHER" id="PTHR11732">
    <property type="entry name" value="ALDO/KETO REDUCTASE"/>
    <property type="match status" value="1"/>
</dbReference>
<evidence type="ECO:0000256" key="2">
    <source>
        <dbReference type="ARBA" id="ARBA00022857"/>
    </source>
</evidence>
<dbReference type="PIRSF" id="PIRSF000097">
    <property type="entry name" value="AKR"/>
    <property type="match status" value="1"/>
</dbReference>
<evidence type="ECO:0000256" key="4">
    <source>
        <dbReference type="PIRSR" id="PIRSR000097-1"/>
    </source>
</evidence>
<name>A0A0G1CE75_9BACT</name>
<comment type="caution">
    <text evidence="8">The sequence shown here is derived from an EMBL/GenBank/DDBJ whole genome shotgun (WGS) entry which is preliminary data.</text>
</comment>
<dbReference type="PRINTS" id="PR00069">
    <property type="entry name" value="ALDKETRDTASE"/>
</dbReference>
<feature type="binding site" evidence="5">
    <location>
        <position position="114"/>
    </location>
    <ligand>
        <name>substrate</name>
    </ligand>
</feature>
<gene>
    <name evidence="8" type="ORF">UV59_C0034G0005</name>
</gene>
<dbReference type="SUPFAM" id="SSF51430">
    <property type="entry name" value="NAD(P)-linked oxidoreductase"/>
    <property type="match status" value="1"/>
</dbReference>
<dbReference type="PROSITE" id="PS00798">
    <property type="entry name" value="ALDOKETO_REDUCTASE_1"/>
    <property type="match status" value="1"/>
</dbReference>
<keyword evidence="3" id="KW-0560">Oxidoreductase</keyword>
<sequence length="308" mass="35050">MSKKKFVTLNNNYKIPVIGLGTWRLKKDTVLEVIEFAINIAGYRHVDCASIYGNEIAIGNAFHHVFSSGKVKREDVFVTSKLWNTEHHPKNVEKALRQSLNDLQLDYLDLYLMHWGIAFLPGNSLGQIGANGLVKTEPVSVQQTWQAMENLVAKGLVKSIGVANFTVPLIIDLLTSAKIKPVVNQVEIHPYNTQEELVNFCHKQKIQLVAYSPFGSSERSKHPKPLTDELVDKVATSHHKTPAQILIRWALQRGLVVIPKSAHPDRIQENIHVFNFELSSNEMERINNLNRNLRFIDPVDWWGLSYFK</sequence>
<keyword evidence="2" id="KW-0521">NADP</keyword>
<dbReference type="EMBL" id="LCFB01000034">
    <property type="protein sequence ID" value="KKS83674.1"/>
    <property type="molecule type" value="Genomic_DNA"/>
</dbReference>
<dbReference type="InterPro" id="IPR018170">
    <property type="entry name" value="Aldo/ket_reductase_CS"/>
</dbReference>
<dbReference type="InterPro" id="IPR023210">
    <property type="entry name" value="NADP_OxRdtase_dom"/>
</dbReference>
<feature type="domain" description="NADP-dependent oxidoreductase" evidence="7">
    <location>
        <begin position="18"/>
        <end position="290"/>
    </location>
</feature>
<evidence type="ECO:0000256" key="3">
    <source>
        <dbReference type="ARBA" id="ARBA00023002"/>
    </source>
</evidence>
<organism evidence="8 9">
    <name type="scientific">Candidatus Gottesmanbacteria bacterium GW2011_GWA1_43_11</name>
    <dbReference type="NCBI Taxonomy" id="1618436"/>
    <lineage>
        <taxon>Bacteria</taxon>
        <taxon>Candidatus Gottesmaniibacteriota</taxon>
    </lineage>
</organism>
<feature type="active site" description="Proton donor" evidence="4">
    <location>
        <position position="52"/>
    </location>
</feature>
<dbReference type="Gene3D" id="3.20.20.100">
    <property type="entry name" value="NADP-dependent oxidoreductase domain"/>
    <property type="match status" value="1"/>
</dbReference>
<evidence type="ECO:0000313" key="8">
    <source>
        <dbReference type="EMBL" id="KKS83674.1"/>
    </source>
</evidence>
<evidence type="ECO:0000259" key="7">
    <source>
        <dbReference type="Pfam" id="PF00248"/>
    </source>
</evidence>
<accession>A0A0G1CE75</accession>
<dbReference type="Proteomes" id="UP000034543">
    <property type="component" value="Unassembled WGS sequence"/>
</dbReference>